<dbReference type="PATRIC" id="fig|1184387.3.peg.325"/>
<accession>A0A117M0S2</accession>
<sequence length="73" mass="7921">MRLKVRKPSVFALHTSHLSPLTSGPRTWAQRVGTKNRSSALDLKSPLERGGGMFLPTGCVVLKIGGEWSVESC</sequence>
<dbReference type="AlphaFoldDB" id="A0A117M0S2"/>
<gene>
    <name evidence="1" type="ORF">XD94_1855</name>
</gene>
<protein>
    <submittedName>
        <fullName evidence="1">Uncharacterized protein</fullName>
    </submittedName>
</protein>
<organism evidence="1 2">
    <name type="scientific">Mesotoga prima</name>
    <dbReference type="NCBI Taxonomy" id="1184387"/>
    <lineage>
        <taxon>Bacteria</taxon>
        <taxon>Thermotogati</taxon>
        <taxon>Thermotogota</taxon>
        <taxon>Thermotogae</taxon>
        <taxon>Kosmotogales</taxon>
        <taxon>Kosmotogaceae</taxon>
        <taxon>Mesotoga</taxon>
    </lineage>
</organism>
<name>A0A117M0S2_9BACT</name>
<dbReference type="EMBL" id="LGGP01000421">
    <property type="protein sequence ID" value="KUK78054.1"/>
    <property type="molecule type" value="Genomic_DNA"/>
</dbReference>
<proteinExistence type="predicted"/>
<evidence type="ECO:0000313" key="1">
    <source>
        <dbReference type="EMBL" id="KUK78054.1"/>
    </source>
</evidence>
<reference evidence="2" key="1">
    <citation type="journal article" date="2015" name="MBio">
        <title>Genome-Resolved Metagenomic Analysis Reveals Roles for Candidate Phyla and Other Microbial Community Members in Biogeochemical Transformations in Oil Reservoirs.</title>
        <authorList>
            <person name="Hu P."/>
            <person name="Tom L."/>
            <person name="Singh A."/>
            <person name="Thomas B.C."/>
            <person name="Baker B.J."/>
            <person name="Piceno Y.M."/>
            <person name="Andersen G.L."/>
            <person name="Banfield J.F."/>
        </authorList>
    </citation>
    <scope>NUCLEOTIDE SEQUENCE [LARGE SCALE GENOMIC DNA]</scope>
</reference>
<comment type="caution">
    <text evidence="1">The sequence shown here is derived from an EMBL/GenBank/DDBJ whole genome shotgun (WGS) entry which is preliminary data.</text>
</comment>
<evidence type="ECO:0000313" key="2">
    <source>
        <dbReference type="Proteomes" id="UP000054092"/>
    </source>
</evidence>
<dbReference type="Proteomes" id="UP000054092">
    <property type="component" value="Unassembled WGS sequence"/>
</dbReference>